<dbReference type="EMBL" id="JBHUHV010000064">
    <property type="protein sequence ID" value="MFD2069503.1"/>
    <property type="molecule type" value="Genomic_DNA"/>
</dbReference>
<sequence>MLFNGKPGQKFFIEKPHYSLESTPETEGVLIGNEKLPDAKGHKTINFGIIQF</sequence>
<protein>
    <submittedName>
        <fullName evidence="1">Uncharacterized protein</fullName>
    </submittedName>
</protein>
<evidence type="ECO:0000313" key="1">
    <source>
        <dbReference type="EMBL" id="MFD2069503.1"/>
    </source>
</evidence>
<accession>A0ABW4X3E8</accession>
<name>A0ABW4X3E8_9BACT</name>
<reference evidence="2" key="1">
    <citation type="journal article" date="2019" name="Int. J. Syst. Evol. Microbiol.">
        <title>The Global Catalogue of Microorganisms (GCM) 10K type strain sequencing project: providing services to taxonomists for standard genome sequencing and annotation.</title>
        <authorList>
            <consortium name="The Broad Institute Genomics Platform"/>
            <consortium name="The Broad Institute Genome Sequencing Center for Infectious Disease"/>
            <person name="Wu L."/>
            <person name="Ma J."/>
        </authorList>
    </citation>
    <scope>NUCLEOTIDE SEQUENCE [LARGE SCALE GENOMIC DNA]</scope>
    <source>
        <strain evidence="2">JCM 16545</strain>
    </source>
</reference>
<keyword evidence="2" id="KW-1185">Reference proteome</keyword>
<organism evidence="1 2">
    <name type="scientific">Pontibacter silvestris</name>
    <dbReference type="NCBI Taxonomy" id="2305183"/>
    <lineage>
        <taxon>Bacteria</taxon>
        <taxon>Pseudomonadati</taxon>
        <taxon>Bacteroidota</taxon>
        <taxon>Cytophagia</taxon>
        <taxon>Cytophagales</taxon>
        <taxon>Hymenobacteraceae</taxon>
        <taxon>Pontibacter</taxon>
    </lineage>
</organism>
<comment type="caution">
    <text evidence="1">The sequence shown here is derived from an EMBL/GenBank/DDBJ whole genome shotgun (WGS) entry which is preliminary data.</text>
</comment>
<proteinExistence type="predicted"/>
<evidence type="ECO:0000313" key="2">
    <source>
        <dbReference type="Proteomes" id="UP001597369"/>
    </source>
</evidence>
<dbReference type="Proteomes" id="UP001597369">
    <property type="component" value="Unassembled WGS sequence"/>
</dbReference>
<gene>
    <name evidence="1" type="ORF">ACFSKU_21665</name>
</gene>